<dbReference type="PANTHER" id="PTHR43479:SF11">
    <property type="entry name" value="ACREF_ENVCD OPERON REPRESSOR-RELATED"/>
    <property type="match status" value="1"/>
</dbReference>
<dbReference type="PANTHER" id="PTHR43479">
    <property type="entry name" value="ACREF/ENVCD OPERON REPRESSOR-RELATED"/>
    <property type="match status" value="1"/>
</dbReference>
<reference evidence="4 5" key="1">
    <citation type="submission" date="2017-02" db="EMBL/GenBank/DDBJ databases">
        <authorList>
            <person name="Peterson S.W."/>
        </authorList>
    </citation>
    <scope>NUCLEOTIDE SEQUENCE [LARGE SCALE GENOMIC DNA]</scope>
    <source>
        <strain evidence="4 5">ATCC 17233</strain>
    </source>
</reference>
<sequence>MDNEKETKKKLLECAMREFSEKGYMKASLRNICKEAGVTTGALYFFFKDKEDLFGNLVSDVLYGLNKTIDNHFSEEMKVAESYESTERSVAELAAEHGFDDDEAVAREVIHYLFSHKDVVDLLLTKSQGSRYESIRDVMVEKMERHYTSLYVVWKGYKSKKQLTKEDKFIIHWLSHDQVEIVIHIFTHCKNAKEGEKQIDKMMAYLIGGWYGVINY</sequence>
<proteinExistence type="predicted"/>
<evidence type="ECO:0000259" key="3">
    <source>
        <dbReference type="PROSITE" id="PS50977"/>
    </source>
</evidence>
<dbReference type="Proteomes" id="UP000189857">
    <property type="component" value="Unassembled WGS sequence"/>
</dbReference>
<feature type="domain" description="HTH tetR-type" evidence="3">
    <location>
        <begin position="5"/>
        <end position="65"/>
    </location>
</feature>
<dbReference type="InterPro" id="IPR023772">
    <property type="entry name" value="DNA-bd_HTH_TetR-type_CS"/>
</dbReference>
<gene>
    <name evidence="4" type="ORF">SAMN02745110_00695</name>
</gene>
<dbReference type="InterPro" id="IPR009057">
    <property type="entry name" value="Homeodomain-like_sf"/>
</dbReference>
<name>A0A1T4L6P7_9FIRM</name>
<keyword evidence="5" id="KW-1185">Reference proteome</keyword>
<accession>A0A1T4L6P7</accession>
<dbReference type="SUPFAM" id="SSF46689">
    <property type="entry name" value="Homeodomain-like"/>
    <property type="match status" value="1"/>
</dbReference>
<dbReference type="Gene3D" id="1.10.357.10">
    <property type="entry name" value="Tetracycline Repressor, domain 2"/>
    <property type="match status" value="1"/>
</dbReference>
<organism evidence="4 5">
    <name type="scientific">Eubacterium ruminantium</name>
    <dbReference type="NCBI Taxonomy" id="42322"/>
    <lineage>
        <taxon>Bacteria</taxon>
        <taxon>Bacillati</taxon>
        <taxon>Bacillota</taxon>
        <taxon>Clostridia</taxon>
        <taxon>Eubacteriales</taxon>
        <taxon>Eubacteriaceae</taxon>
        <taxon>Eubacterium</taxon>
    </lineage>
</organism>
<dbReference type="RefSeq" id="WP_159444068.1">
    <property type="nucleotide sequence ID" value="NZ_CACZYW010000017.1"/>
</dbReference>
<protein>
    <submittedName>
        <fullName evidence="4">Transcriptional regulator, TetR family</fullName>
    </submittedName>
</protein>
<evidence type="ECO:0000313" key="4">
    <source>
        <dbReference type="EMBL" id="SJZ50268.1"/>
    </source>
</evidence>
<dbReference type="PRINTS" id="PR00455">
    <property type="entry name" value="HTHTETR"/>
</dbReference>
<dbReference type="AlphaFoldDB" id="A0A1T4L6P7"/>
<dbReference type="PROSITE" id="PS01081">
    <property type="entry name" value="HTH_TETR_1"/>
    <property type="match status" value="1"/>
</dbReference>
<evidence type="ECO:0000256" key="2">
    <source>
        <dbReference type="PROSITE-ProRule" id="PRU00335"/>
    </source>
</evidence>
<keyword evidence="1 2" id="KW-0238">DNA-binding</keyword>
<dbReference type="Pfam" id="PF00440">
    <property type="entry name" value="TetR_N"/>
    <property type="match status" value="1"/>
</dbReference>
<dbReference type="EMBL" id="FUXA01000005">
    <property type="protein sequence ID" value="SJZ50268.1"/>
    <property type="molecule type" value="Genomic_DNA"/>
</dbReference>
<dbReference type="InterPro" id="IPR001647">
    <property type="entry name" value="HTH_TetR"/>
</dbReference>
<evidence type="ECO:0000256" key="1">
    <source>
        <dbReference type="ARBA" id="ARBA00023125"/>
    </source>
</evidence>
<feature type="DNA-binding region" description="H-T-H motif" evidence="2">
    <location>
        <begin position="28"/>
        <end position="47"/>
    </location>
</feature>
<dbReference type="InterPro" id="IPR050624">
    <property type="entry name" value="HTH-type_Tx_Regulator"/>
</dbReference>
<dbReference type="PROSITE" id="PS50977">
    <property type="entry name" value="HTH_TETR_2"/>
    <property type="match status" value="1"/>
</dbReference>
<dbReference type="GO" id="GO:0003677">
    <property type="term" value="F:DNA binding"/>
    <property type="evidence" value="ECO:0007669"/>
    <property type="project" value="UniProtKB-UniRule"/>
</dbReference>
<evidence type="ECO:0000313" key="5">
    <source>
        <dbReference type="Proteomes" id="UP000189857"/>
    </source>
</evidence>